<name>A0A0F3QG03_RICBE</name>
<evidence type="ECO:0000313" key="2">
    <source>
        <dbReference type="Proteomes" id="UP000033661"/>
    </source>
</evidence>
<gene>
    <name evidence="1" type="ORF">RBEAN4_1372</name>
</gene>
<keyword evidence="2" id="KW-1185">Reference proteome</keyword>
<sequence length="43" mass="5053">MAQENLTMSFLAKSRNPEKLQMSKFFGLKVRISLYARFLLSQE</sequence>
<protein>
    <submittedName>
        <fullName evidence="1">Uncharacterized protein</fullName>
    </submittedName>
</protein>
<dbReference type="Proteomes" id="UP000033661">
    <property type="component" value="Unassembled WGS sequence"/>
</dbReference>
<dbReference type="PATRIC" id="fig|1359193.3.peg.1331"/>
<reference evidence="1 2" key="1">
    <citation type="submission" date="2015-02" db="EMBL/GenBank/DDBJ databases">
        <title>Genome Sequencing of Rickettsiales.</title>
        <authorList>
            <person name="Daugherty S.C."/>
            <person name="Su Q."/>
            <person name="Abolude K."/>
            <person name="Beier-Sexton M."/>
            <person name="Carlyon J.A."/>
            <person name="Carter R."/>
            <person name="Day N.P."/>
            <person name="Dumler S.J."/>
            <person name="Dyachenko V."/>
            <person name="Godinez A."/>
            <person name="Kurtti T.J."/>
            <person name="Lichay M."/>
            <person name="Mullins K.E."/>
            <person name="Ott S."/>
            <person name="Pappas-Brown V."/>
            <person name="Paris D.H."/>
            <person name="Patel P."/>
            <person name="Richards A.L."/>
            <person name="Sadzewicz L."/>
            <person name="Sears K."/>
            <person name="Seidman D."/>
            <person name="Sengamalay N."/>
            <person name="Stenos J."/>
            <person name="Tallon L.J."/>
            <person name="Vincent G."/>
            <person name="Fraser C.M."/>
            <person name="Munderloh U."/>
            <person name="Dunning-Hotopp J.C."/>
        </authorList>
    </citation>
    <scope>NUCLEOTIDE SEQUENCE [LARGE SCALE GENOMIC DNA]</scope>
    <source>
        <strain evidence="1 2">RML An4</strain>
    </source>
</reference>
<accession>A0A0F3QG03</accession>
<proteinExistence type="predicted"/>
<comment type="caution">
    <text evidence="1">The sequence shown here is derived from an EMBL/GenBank/DDBJ whole genome shotgun (WGS) entry which is preliminary data.</text>
</comment>
<dbReference type="AlphaFoldDB" id="A0A0F3QG03"/>
<evidence type="ECO:0000313" key="1">
    <source>
        <dbReference type="EMBL" id="KJV90369.1"/>
    </source>
</evidence>
<organism evidence="1 2">
    <name type="scientific">Rickettsia bellii str. RML An4</name>
    <dbReference type="NCBI Taxonomy" id="1359193"/>
    <lineage>
        <taxon>Bacteria</taxon>
        <taxon>Pseudomonadati</taxon>
        <taxon>Pseudomonadota</taxon>
        <taxon>Alphaproteobacteria</taxon>
        <taxon>Rickettsiales</taxon>
        <taxon>Rickettsiaceae</taxon>
        <taxon>Rickettsieae</taxon>
        <taxon>Rickettsia</taxon>
        <taxon>belli group</taxon>
    </lineage>
</organism>
<dbReference type="EMBL" id="LAOI01000001">
    <property type="protein sequence ID" value="KJV90369.1"/>
    <property type="molecule type" value="Genomic_DNA"/>
</dbReference>